<evidence type="ECO:0000256" key="5">
    <source>
        <dbReference type="PROSITE-ProRule" id="PRU00309"/>
    </source>
</evidence>
<dbReference type="Pfam" id="PF05485">
    <property type="entry name" value="THAP"/>
    <property type="match status" value="1"/>
</dbReference>
<dbReference type="EMBL" id="JAIZAY010000001">
    <property type="protein sequence ID" value="KAJ8050859.1"/>
    <property type="molecule type" value="Genomic_DNA"/>
</dbReference>
<protein>
    <submittedName>
        <fullName evidence="7">THAP domain-containing protein 1</fullName>
    </submittedName>
</protein>
<evidence type="ECO:0000313" key="8">
    <source>
        <dbReference type="Proteomes" id="UP001152320"/>
    </source>
</evidence>
<evidence type="ECO:0000256" key="1">
    <source>
        <dbReference type="ARBA" id="ARBA00022723"/>
    </source>
</evidence>
<dbReference type="AlphaFoldDB" id="A0A9Q1CU83"/>
<dbReference type="GO" id="GO:0003677">
    <property type="term" value="F:DNA binding"/>
    <property type="evidence" value="ECO:0007669"/>
    <property type="project" value="UniProtKB-UniRule"/>
</dbReference>
<sequence>MPHCQGFRCSNHTEKNKKSFFQIPNPETHAELCKKWLNAISVKKFDFKSFKSSRFNVVCEEHFTEDCFTQRLSKRKSRLRLKNPVYADESVIRN</sequence>
<evidence type="ECO:0000256" key="3">
    <source>
        <dbReference type="ARBA" id="ARBA00022833"/>
    </source>
</evidence>
<accession>A0A9Q1CU83</accession>
<dbReference type="PROSITE" id="PS50950">
    <property type="entry name" value="ZF_THAP"/>
    <property type="match status" value="1"/>
</dbReference>
<dbReference type="SUPFAM" id="SSF57716">
    <property type="entry name" value="Glucocorticoid receptor-like (DNA-binding domain)"/>
    <property type="match status" value="1"/>
</dbReference>
<evidence type="ECO:0000256" key="2">
    <source>
        <dbReference type="ARBA" id="ARBA00022771"/>
    </source>
</evidence>
<dbReference type="Proteomes" id="UP001152320">
    <property type="component" value="Chromosome 1"/>
</dbReference>
<keyword evidence="1" id="KW-0479">Metal-binding</keyword>
<reference evidence="7" key="1">
    <citation type="submission" date="2021-10" db="EMBL/GenBank/DDBJ databases">
        <title>Tropical sea cucumber genome reveals ecological adaptation and Cuvierian tubules defense mechanism.</title>
        <authorList>
            <person name="Chen T."/>
        </authorList>
    </citation>
    <scope>NUCLEOTIDE SEQUENCE</scope>
    <source>
        <strain evidence="7">Nanhai2018</strain>
        <tissue evidence="7">Muscle</tissue>
    </source>
</reference>
<keyword evidence="3" id="KW-0862">Zinc</keyword>
<dbReference type="GO" id="GO:0008270">
    <property type="term" value="F:zinc ion binding"/>
    <property type="evidence" value="ECO:0007669"/>
    <property type="project" value="UniProtKB-KW"/>
</dbReference>
<evidence type="ECO:0000259" key="6">
    <source>
        <dbReference type="PROSITE" id="PS50950"/>
    </source>
</evidence>
<keyword evidence="4 5" id="KW-0238">DNA-binding</keyword>
<proteinExistence type="predicted"/>
<evidence type="ECO:0000256" key="4">
    <source>
        <dbReference type="ARBA" id="ARBA00023125"/>
    </source>
</evidence>
<keyword evidence="2 5" id="KW-0863">Zinc-finger</keyword>
<comment type="caution">
    <text evidence="7">The sequence shown here is derived from an EMBL/GenBank/DDBJ whole genome shotgun (WGS) entry which is preliminary data.</text>
</comment>
<name>A0A9Q1CU83_HOLLE</name>
<organism evidence="7 8">
    <name type="scientific">Holothuria leucospilota</name>
    <name type="common">Black long sea cucumber</name>
    <name type="synonym">Mertensiothuria leucospilota</name>
    <dbReference type="NCBI Taxonomy" id="206669"/>
    <lineage>
        <taxon>Eukaryota</taxon>
        <taxon>Metazoa</taxon>
        <taxon>Echinodermata</taxon>
        <taxon>Eleutherozoa</taxon>
        <taxon>Echinozoa</taxon>
        <taxon>Holothuroidea</taxon>
        <taxon>Aspidochirotacea</taxon>
        <taxon>Aspidochirotida</taxon>
        <taxon>Holothuriidae</taxon>
        <taxon>Holothuria</taxon>
    </lineage>
</organism>
<feature type="domain" description="THAP-type" evidence="6">
    <location>
        <begin position="1"/>
        <end position="87"/>
    </location>
</feature>
<evidence type="ECO:0000313" key="7">
    <source>
        <dbReference type="EMBL" id="KAJ8050859.1"/>
    </source>
</evidence>
<dbReference type="InterPro" id="IPR006612">
    <property type="entry name" value="THAP_Znf"/>
</dbReference>
<keyword evidence="8" id="KW-1185">Reference proteome</keyword>
<gene>
    <name evidence="7" type="ORF">HOLleu_04218</name>
</gene>